<sequence>MANVTENSPPSTLVAEVEAFDPDSTADLKFQINWSSSYATKRGQEVHQNLFKGCFSIQPLAVGNNLVYGSLKLNKNFVQPLDYEKYDTIFLSIMVKDLNQQINDGFATALLTIRLNDINDNAPEFVNGTLSIKRTVKELESIGHVIGKFKTNK</sequence>
<dbReference type="InterPro" id="IPR002126">
    <property type="entry name" value="Cadherin-like_dom"/>
</dbReference>
<protein>
    <recommendedName>
        <fullName evidence="9">Cadherin domain-containing protein</fullName>
    </recommendedName>
</protein>
<evidence type="ECO:0000256" key="7">
    <source>
        <dbReference type="ARBA" id="ARBA00023136"/>
    </source>
</evidence>
<dbReference type="Proteomes" id="UP000078200">
    <property type="component" value="Unassembled WGS sequence"/>
</dbReference>
<dbReference type="PANTHER" id="PTHR24025:SF23">
    <property type="entry name" value="NEURAL-CADHERIN"/>
    <property type="match status" value="1"/>
</dbReference>
<dbReference type="PANTHER" id="PTHR24025">
    <property type="entry name" value="DESMOGLEIN FAMILY MEMBER"/>
    <property type="match status" value="1"/>
</dbReference>
<dbReference type="STRING" id="7395.A0A1A9VNZ4"/>
<dbReference type="PROSITE" id="PS50268">
    <property type="entry name" value="CADHERIN_2"/>
    <property type="match status" value="1"/>
</dbReference>
<keyword evidence="7" id="KW-0472">Membrane</keyword>
<accession>A0A1A9VNZ4</accession>
<keyword evidence="11" id="KW-1185">Reference proteome</keyword>
<dbReference type="EnsemblMetazoa" id="GAUT043037-RA">
    <property type="protein sequence ID" value="GAUT043037-PA"/>
    <property type="gene ID" value="GAUT043037"/>
</dbReference>
<comment type="subcellular location">
    <subcellularLocation>
        <location evidence="1">Membrane</location>
    </subcellularLocation>
</comment>
<dbReference type="SUPFAM" id="SSF49313">
    <property type="entry name" value="Cadherin-like"/>
    <property type="match status" value="1"/>
</dbReference>
<keyword evidence="6" id="KW-1133">Transmembrane helix</keyword>
<dbReference type="InterPro" id="IPR015919">
    <property type="entry name" value="Cadherin-like_sf"/>
</dbReference>
<evidence type="ECO:0000256" key="6">
    <source>
        <dbReference type="ARBA" id="ARBA00022989"/>
    </source>
</evidence>
<name>A0A1A9VNZ4_GLOAU</name>
<dbReference type="GO" id="GO:0007156">
    <property type="term" value="P:homophilic cell adhesion via plasma membrane adhesion molecules"/>
    <property type="evidence" value="ECO:0007669"/>
    <property type="project" value="InterPro"/>
</dbReference>
<keyword evidence="2" id="KW-0812">Transmembrane</keyword>
<evidence type="ECO:0000313" key="10">
    <source>
        <dbReference type="EnsemblMetazoa" id="GAUT043037-PA"/>
    </source>
</evidence>
<proteinExistence type="predicted"/>
<evidence type="ECO:0000313" key="11">
    <source>
        <dbReference type="Proteomes" id="UP000078200"/>
    </source>
</evidence>
<organism evidence="10 11">
    <name type="scientific">Glossina austeni</name>
    <name type="common">Savannah tsetse fly</name>
    <dbReference type="NCBI Taxonomy" id="7395"/>
    <lineage>
        <taxon>Eukaryota</taxon>
        <taxon>Metazoa</taxon>
        <taxon>Ecdysozoa</taxon>
        <taxon>Arthropoda</taxon>
        <taxon>Hexapoda</taxon>
        <taxon>Insecta</taxon>
        <taxon>Pterygota</taxon>
        <taxon>Neoptera</taxon>
        <taxon>Endopterygota</taxon>
        <taxon>Diptera</taxon>
        <taxon>Brachycera</taxon>
        <taxon>Muscomorpha</taxon>
        <taxon>Hippoboscoidea</taxon>
        <taxon>Glossinidae</taxon>
        <taxon>Glossina</taxon>
    </lineage>
</organism>
<evidence type="ECO:0000256" key="4">
    <source>
        <dbReference type="ARBA" id="ARBA00022837"/>
    </source>
</evidence>
<feature type="domain" description="Cadherin" evidence="9">
    <location>
        <begin position="4"/>
        <end position="125"/>
    </location>
</feature>
<reference evidence="10" key="1">
    <citation type="submission" date="2020-05" db="UniProtKB">
        <authorList>
            <consortium name="EnsemblMetazoa"/>
        </authorList>
    </citation>
    <scope>IDENTIFICATION</scope>
    <source>
        <strain evidence="10">TTRI</strain>
    </source>
</reference>
<dbReference type="PROSITE" id="PS00232">
    <property type="entry name" value="CADHERIN_1"/>
    <property type="match status" value="1"/>
</dbReference>
<evidence type="ECO:0000256" key="3">
    <source>
        <dbReference type="ARBA" id="ARBA00022737"/>
    </source>
</evidence>
<dbReference type="VEuPathDB" id="VectorBase:GAUT043037"/>
<dbReference type="InterPro" id="IPR050971">
    <property type="entry name" value="Cadherin-domain_protein"/>
</dbReference>
<dbReference type="SMART" id="SM00112">
    <property type="entry name" value="CA"/>
    <property type="match status" value="1"/>
</dbReference>
<dbReference type="CDD" id="cd11304">
    <property type="entry name" value="Cadherin_repeat"/>
    <property type="match status" value="1"/>
</dbReference>
<evidence type="ECO:0000256" key="1">
    <source>
        <dbReference type="ARBA" id="ARBA00004370"/>
    </source>
</evidence>
<evidence type="ECO:0000256" key="5">
    <source>
        <dbReference type="ARBA" id="ARBA00022889"/>
    </source>
</evidence>
<evidence type="ECO:0000256" key="2">
    <source>
        <dbReference type="ARBA" id="ARBA00022692"/>
    </source>
</evidence>
<evidence type="ECO:0000259" key="9">
    <source>
        <dbReference type="PROSITE" id="PS50268"/>
    </source>
</evidence>
<dbReference type="GO" id="GO:0005509">
    <property type="term" value="F:calcium ion binding"/>
    <property type="evidence" value="ECO:0007669"/>
    <property type="project" value="UniProtKB-UniRule"/>
</dbReference>
<keyword evidence="3" id="KW-0677">Repeat</keyword>
<dbReference type="Gene3D" id="2.60.40.60">
    <property type="entry name" value="Cadherins"/>
    <property type="match status" value="1"/>
</dbReference>
<keyword evidence="4 8" id="KW-0106">Calcium</keyword>
<dbReference type="AlphaFoldDB" id="A0A1A9VNZ4"/>
<dbReference type="GO" id="GO:0005911">
    <property type="term" value="C:cell-cell junction"/>
    <property type="evidence" value="ECO:0007669"/>
    <property type="project" value="TreeGrafter"/>
</dbReference>
<dbReference type="GO" id="GO:0005886">
    <property type="term" value="C:plasma membrane"/>
    <property type="evidence" value="ECO:0007669"/>
    <property type="project" value="InterPro"/>
</dbReference>
<evidence type="ECO:0000256" key="8">
    <source>
        <dbReference type="PROSITE-ProRule" id="PRU00043"/>
    </source>
</evidence>
<keyword evidence="5" id="KW-0130">Cell adhesion</keyword>
<dbReference type="InterPro" id="IPR020894">
    <property type="entry name" value="Cadherin_CS"/>
</dbReference>